<evidence type="ECO:0000313" key="3">
    <source>
        <dbReference type="Proteomes" id="UP000509626"/>
    </source>
</evidence>
<dbReference type="Gene3D" id="3.40.50.720">
    <property type="entry name" value="NAD(P)-binding Rossmann-like Domain"/>
    <property type="match status" value="1"/>
</dbReference>
<gene>
    <name evidence="2" type="ORF">HUG12_21325</name>
</gene>
<reference evidence="2 3" key="1">
    <citation type="submission" date="2020-06" db="EMBL/GenBank/DDBJ databases">
        <title>NJ-3-1, isolated from saline soil.</title>
        <authorList>
            <person name="Cui H.L."/>
            <person name="Shi X."/>
        </authorList>
    </citation>
    <scope>NUCLEOTIDE SEQUENCE [LARGE SCALE GENOMIC DNA]</scope>
    <source>
        <strain evidence="2 3">NJ-3-1</strain>
        <plasmid evidence="2 3">unnamed1</plasmid>
    </source>
</reference>
<dbReference type="RefSeq" id="WP_179270904.1">
    <property type="nucleotide sequence ID" value="NZ_CP058580.1"/>
</dbReference>
<protein>
    <submittedName>
        <fullName evidence="2">NAD-dependent epimerase/dehydratase family protein</fullName>
    </submittedName>
</protein>
<geneLocation type="plasmid" evidence="2 3">
    <name>unnamed1</name>
</geneLocation>
<dbReference type="PRINTS" id="PR01713">
    <property type="entry name" value="NUCEPIMERASE"/>
</dbReference>
<dbReference type="Gene3D" id="3.90.25.10">
    <property type="entry name" value="UDP-galactose 4-epimerase, domain 1"/>
    <property type="match status" value="1"/>
</dbReference>
<dbReference type="SUPFAM" id="SSF51735">
    <property type="entry name" value="NAD(P)-binding Rossmann-fold domains"/>
    <property type="match status" value="1"/>
</dbReference>
<dbReference type="PANTHER" id="PTHR43245:SF13">
    <property type="entry name" value="UDP-D-APIOSE_UDP-D-XYLOSE SYNTHASE 2"/>
    <property type="match status" value="1"/>
</dbReference>
<keyword evidence="3" id="KW-1185">Reference proteome</keyword>
<keyword evidence="2" id="KW-0614">Plasmid</keyword>
<evidence type="ECO:0000313" key="2">
    <source>
        <dbReference type="EMBL" id="QLG64322.1"/>
    </source>
</evidence>
<feature type="domain" description="NAD-dependent epimerase/dehydratase" evidence="1">
    <location>
        <begin position="13"/>
        <end position="241"/>
    </location>
</feature>
<evidence type="ECO:0000259" key="1">
    <source>
        <dbReference type="Pfam" id="PF01370"/>
    </source>
</evidence>
<dbReference type="InterPro" id="IPR050177">
    <property type="entry name" value="Lipid_A_modif_metabolic_enz"/>
</dbReference>
<dbReference type="InterPro" id="IPR036291">
    <property type="entry name" value="NAD(P)-bd_dom_sf"/>
</dbReference>
<dbReference type="OrthoDB" id="4907at2157"/>
<proteinExistence type="predicted"/>
<dbReference type="PANTHER" id="PTHR43245">
    <property type="entry name" value="BIFUNCTIONAL POLYMYXIN RESISTANCE PROTEIN ARNA"/>
    <property type="match status" value="1"/>
</dbReference>
<dbReference type="InterPro" id="IPR001509">
    <property type="entry name" value="Epimerase_deHydtase"/>
</dbReference>
<accession>A0A7D5QJZ3</accession>
<dbReference type="AlphaFoldDB" id="A0A7D5QJZ3"/>
<sequence>MTDVDAPSGLTTLVTGGAGFVGSHVADALVADNEVRVLDDLSTGRPGNVPDGATLVEGDVRDPNDLGAAMEGVDLVFHEAGLVSVPDSVERPAESHDRNATATVRLLEAARRADARAVLASSVAIYGEPESVPVAEDHPKEPASPYALDKLALDHYARLYNDLYGLETVALRYFNVYGPGQASGPYSGVIRAFLDQARSGGPLTVEGDGEQTRDFVHVSDVVDANLAAARTDDVGTAVNVGTGESVTIRELAGTVRDVTGADVDVVHTDPRPGDLRRSRADLSRAREVLGYEPTVSLRDGLAALVESERTGTADASAGR</sequence>
<dbReference type="EMBL" id="CP058580">
    <property type="protein sequence ID" value="QLG64322.1"/>
    <property type="molecule type" value="Genomic_DNA"/>
</dbReference>
<dbReference type="KEGG" id="halu:HUG12_21325"/>
<organism evidence="2 3">
    <name type="scientific">Halorarum salinum</name>
    <dbReference type="NCBI Taxonomy" id="2743089"/>
    <lineage>
        <taxon>Archaea</taxon>
        <taxon>Methanobacteriati</taxon>
        <taxon>Methanobacteriota</taxon>
        <taxon>Stenosarchaea group</taxon>
        <taxon>Halobacteria</taxon>
        <taxon>Halobacteriales</taxon>
        <taxon>Haloferacaceae</taxon>
        <taxon>Halorarum</taxon>
    </lineage>
</organism>
<dbReference type="Proteomes" id="UP000509626">
    <property type="component" value="Plasmid unnamed1"/>
</dbReference>
<name>A0A7D5QJZ3_9EURY</name>
<dbReference type="Pfam" id="PF01370">
    <property type="entry name" value="Epimerase"/>
    <property type="match status" value="1"/>
</dbReference>
<dbReference type="GeneID" id="56040058"/>